<dbReference type="STRING" id="1168221.R7YIL0"/>
<evidence type="ECO:0000259" key="6">
    <source>
        <dbReference type="Pfam" id="PF26254"/>
    </source>
</evidence>
<dbReference type="HOGENOM" id="CLU_002231_0_0_1"/>
<proteinExistence type="predicted"/>
<feature type="domain" description="Trs120/TRAPPC9 TPR region" evidence="5">
    <location>
        <begin position="461"/>
        <end position="785"/>
    </location>
</feature>
<evidence type="ECO:0008006" key="11">
    <source>
        <dbReference type="Google" id="ProtNLM"/>
    </source>
</evidence>
<evidence type="ECO:0000313" key="10">
    <source>
        <dbReference type="Proteomes" id="UP000016924"/>
    </source>
</evidence>
<protein>
    <recommendedName>
        <fullName evidence="11">Hypercellular protein HypA</fullName>
    </recommendedName>
</protein>
<feature type="region of interest" description="Disordered" evidence="3">
    <location>
        <begin position="268"/>
        <end position="350"/>
    </location>
</feature>
<evidence type="ECO:0000256" key="1">
    <source>
        <dbReference type="ARBA" id="ARBA00004555"/>
    </source>
</evidence>
<evidence type="ECO:0000259" key="4">
    <source>
        <dbReference type="Pfam" id="PF08626"/>
    </source>
</evidence>
<feature type="compositionally biased region" description="Low complexity" evidence="3">
    <location>
        <begin position="335"/>
        <end position="344"/>
    </location>
</feature>
<evidence type="ECO:0000256" key="3">
    <source>
        <dbReference type="SAM" id="MobiDB-lite"/>
    </source>
</evidence>
<dbReference type="OrthoDB" id="27962at2759"/>
<evidence type="ECO:0000259" key="5">
    <source>
        <dbReference type="Pfam" id="PF26251"/>
    </source>
</evidence>
<feature type="region of interest" description="Disordered" evidence="3">
    <location>
        <begin position="1166"/>
        <end position="1188"/>
    </location>
</feature>
<evidence type="ECO:0000313" key="9">
    <source>
        <dbReference type="EMBL" id="EON61723.1"/>
    </source>
</evidence>
<accession>R7YIL0</accession>
<feature type="domain" description="Trs120/TRAPPC9 first Ig-like" evidence="6">
    <location>
        <begin position="799"/>
        <end position="990"/>
    </location>
</feature>
<feature type="compositionally biased region" description="Low complexity" evidence="3">
    <location>
        <begin position="312"/>
        <end position="326"/>
    </location>
</feature>
<dbReference type="EMBL" id="JH767556">
    <property type="protein sequence ID" value="EON61723.1"/>
    <property type="molecule type" value="Genomic_DNA"/>
</dbReference>
<dbReference type="InterPro" id="IPR058564">
    <property type="entry name" value="TPR_TRAPPC9_Trs120"/>
</dbReference>
<dbReference type="Pfam" id="PF26282">
    <property type="entry name" value="Ig_TRAPPC9-Trs120_3rd"/>
    <property type="match status" value="1"/>
</dbReference>
<dbReference type="GO" id="GO:0005802">
    <property type="term" value="C:trans-Golgi network"/>
    <property type="evidence" value="ECO:0007669"/>
    <property type="project" value="TreeGrafter"/>
</dbReference>
<dbReference type="Pfam" id="PF26254">
    <property type="entry name" value="Ig_TRAPPC9-Trs120_1st"/>
    <property type="match status" value="1"/>
</dbReference>
<dbReference type="InterPro" id="IPR058563">
    <property type="entry name" value="Trs120_TRAPPC9_N"/>
</dbReference>
<keyword evidence="2" id="KW-0333">Golgi apparatus</keyword>
<dbReference type="Pfam" id="PF26251">
    <property type="entry name" value="TPR_TRAPPC9-Trs120"/>
    <property type="match status" value="1"/>
</dbReference>
<evidence type="ECO:0000256" key="2">
    <source>
        <dbReference type="ARBA" id="ARBA00023034"/>
    </source>
</evidence>
<feature type="domain" description="Trs120/TRAPPC9 third Ig-like" evidence="7">
    <location>
        <begin position="1141"/>
        <end position="1346"/>
    </location>
</feature>
<keyword evidence="10" id="KW-1185">Reference proteome</keyword>
<dbReference type="RefSeq" id="XP_007777040.1">
    <property type="nucleotide sequence ID" value="XM_007778850.1"/>
</dbReference>
<organism evidence="9 10">
    <name type="scientific">Coniosporium apollinis (strain CBS 100218)</name>
    <name type="common">Rock-inhabiting black yeast</name>
    <dbReference type="NCBI Taxonomy" id="1168221"/>
    <lineage>
        <taxon>Eukaryota</taxon>
        <taxon>Fungi</taxon>
        <taxon>Dikarya</taxon>
        <taxon>Ascomycota</taxon>
        <taxon>Pezizomycotina</taxon>
        <taxon>Dothideomycetes</taxon>
        <taxon>Dothideomycetes incertae sedis</taxon>
        <taxon>Coniosporium</taxon>
    </lineage>
</organism>
<sequence length="1530" mass="167176">MVDSLSPIAPARVRALLLPVGRIKRASFRTFTSLIQAENAVRLGDVSPDPRPDRNMFSPLAFPDGHVLYEMSTSQSTASQLSLSPFELFREPLVIIGVADGKEYEISTGRVANSSETSGVDDSNVHQIRSELRDAVELLRERYSRTLVIRLFMFNHPAGIGEEWLPQETAVIPPVEQLKITTMKTVMCDLTSMLLAEMTTLARSYQALPSIASPGPGPGGAPTGNHSHSSRDPPLLMRSNSQLTNGVHSASPALDQQASHHRLSMPAHLPSSVASTPLDDSRPGTPADGTRTPPVTFDEIAGPGSTDDGSGLASSVTLSRASSASREASRDRVSVHGFGSGSVSERARNKGKGRVGIVLGSIYLLAGRWHDAMRELVDHTSKARAFSDHLWHAKGLENILVCMLLLLWAGVDFKIPQICYPITGKALSIRSSVQTPSASENDLSTLGSPKSSAQGGAARHLADLLPELIDMILNIYGRAANFTGEAMPQLAIAECTIRSAKSLAALHLANGVLSVAALDHLVRGVPFEPAPDLFVPKPTIRPTKHDISSMLFDALACSSESSRLTAIDRLAILGGIASVFSSLGLRRQKALIIKEYIAVLIPALVQARKIGAAEMGVHPTAGLAEVNMASEQLGGAKPLDSGQAVSEDNIERVLEVVCRTYGIPALELSTKADSSDRQVQRLTEPVESDLQNAAPLQRLSDLAASRSFGSLNLKLDVLRACIDLSEALPNFKGVLHFTAALLRAAGPARAPSFSTMGVLVVLAKEEQVRLATIVSRTISAAKTIGLKNLETDYWDDFLVRGVTLMEPSPSKLLLRHRKTELDGTRQQSKTNGPFIHNPFMKKPENLDTEWVLAAGEQYEFIVTLQNLYEFDLEIESLKLVCHDVELESLHSNLWLGPWRAQKFAIPAVARSTGTARVTGCSVKIKGCREREFPIFREPWRAAIEKKIKGIGLRAVEAPSSLPLSGASTSSDTKYATTSPITSSLVFTVLPQQPIIRLSHISIPQSAVMVLEGERKIFSITLENLTDTAVDFIHVSLQDSTMAPLQALLSNKTLPPAEFYEHERQLLDPCVRLHRSGERQPTQINAKGQAMFQIEILGRYGLTECVVQFNYAHLGVPSDQISDKFYTRQVSVPVAITVNAAVQLHRIDIVPFLGDFAWSNQHRQRAFSRTSSDKSTSRRSLAKPADEGGNPFKSLLGRVGRRSNDADHCLVLLDLRNGWPNPLSVSVQVREKSSGDDTPDEEWRRAYTVHSLIQPGHVERLLMLLPKTYLKNPHLPIPSLNPANQRQYVVSASNISPEVELANRELFWCRESLLSNIRGSWEDSSSGRRGEIDLRGIRLSSKMTEAMRLDDIAVEMSVTAGMNGTASSVRQFGRSRFEITVDEQLILTTKMYNRSASSILPLLRLQPRLASQPHGVALDLDKRFTCDGLLQRPFPLLHPGQTAEAVLGICASCAGHFEIGATVEEIQPWYEERGSGNQNRTRADTGRLHDKLIGEVGKRMWHASEVCSIVAKQPEAGWVEDILADMAESER</sequence>
<dbReference type="OMA" id="EGFWYRE"/>
<feature type="domain" description="Trs120/TRAPPC9 fourth Ig-like" evidence="8">
    <location>
        <begin position="1353"/>
        <end position="1510"/>
    </location>
</feature>
<evidence type="ECO:0000259" key="8">
    <source>
        <dbReference type="Pfam" id="PF26283"/>
    </source>
</evidence>
<dbReference type="InterPro" id="IPR013935">
    <property type="entry name" value="Trs120_TRAPPC9"/>
</dbReference>
<evidence type="ECO:0000259" key="7">
    <source>
        <dbReference type="Pfam" id="PF26282"/>
    </source>
</evidence>
<dbReference type="InterPro" id="IPR058567">
    <property type="entry name" value="Ig_TRAPPC9_Trs120_3rd"/>
</dbReference>
<dbReference type="InterPro" id="IPR058568">
    <property type="entry name" value="Ig_TRAPPC9_Trs120_4th"/>
</dbReference>
<dbReference type="Pfam" id="PF08626">
    <property type="entry name" value="TRAPPC9-Trs120"/>
    <property type="match status" value="1"/>
</dbReference>
<comment type="subcellular location">
    <subcellularLocation>
        <location evidence="1">Golgi apparatus</location>
    </subcellularLocation>
</comment>
<dbReference type="eggNOG" id="KOG1953">
    <property type="taxonomic scope" value="Eukaryota"/>
</dbReference>
<dbReference type="Proteomes" id="UP000016924">
    <property type="component" value="Unassembled WGS sequence"/>
</dbReference>
<feature type="domain" description="Trs120/TRAPPC9 N-terminal" evidence="4">
    <location>
        <begin position="5"/>
        <end position="419"/>
    </location>
</feature>
<dbReference type="Pfam" id="PF26283">
    <property type="entry name" value="Ig_TRAPPC9-Trs120_4th"/>
    <property type="match status" value="1"/>
</dbReference>
<reference evidence="10" key="1">
    <citation type="submission" date="2012-06" db="EMBL/GenBank/DDBJ databases">
        <title>The genome sequence of Coniosporium apollinis CBS 100218.</title>
        <authorList>
            <consortium name="The Broad Institute Genome Sequencing Platform"/>
            <person name="Cuomo C."/>
            <person name="Gorbushina A."/>
            <person name="Noack S."/>
            <person name="Walker B."/>
            <person name="Young S.K."/>
            <person name="Zeng Q."/>
            <person name="Gargeya S."/>
            <person name="Fitzgerald M."/>
            <person name="Haas B."/>
            <person name="Abouelleil A."/>
            <person name="Alvarado L."/>
            <person name="Arachchi H.M."/>
            <person name="Berlin A.M."/>
            <person name="Chapman S.B."/>
            <person name="Goldberg J."/>
            <person name="Griggs A."/>
            <person name="Gujja S."/>
            <person name="Hansen M."/>
            <person name="Howarth C."/>
            <person name="Imamovic A."/>
            <person name="Larimer J."/>
            <person name="McCowan C."/>
            <person name="Montmayeur A."/>
            <person name="Murphy C."/>
            <person name="Neiman D."/>
            <person name="Pearson M."/>
            <person name="Priest M."/>
            <person name="Roberts A."/>
            <person name="Saif S."/>
            <person name="Shea T."/>
            <person name="Sisk P."/>
            <person name="Sykes S."/>
            <person name="Wortman J."/>
            <person name="Nusbaum C."/>
            <person name="Birren B."/>
        </authorList>
    </citation>
    <scope>NUCLEOTIDE SEQUENCE [LARGE SCALE GENOMIC DNA]</scope>
    <source>
        <strain evidence="10">CBS 100218</strain>
    </source>
</reference>
<dbReference type="Pfam" id="PF26280">
    <property type="entry name" value="Ig_TRAPPC9-Trs120_2nd"/>
    <property type="match status" value="1"/>
</dbReference>
<name>R7YIL0_CONA1</name>
<gene>
    <name evidence="9" type="ORF">W97_00939</name>
</gene>
<dbReference type="PANTHER" id="PTHR21512">
    <property type="entry name" value="TRAFFICKING PROTEIN PARTICLE COMPLEX SUBUNIT 9"/>
    <property type="match status" value="1"/>
</dbReference>
<dbReference type="PANTHER" id="PTHR21512:SF5">
    <property type="entry name" value="TRAFFICKING PROTEIN PARTICLE COMPLEX SUBUNIT 9"/>
    <property type="match status" value="1"/>
</dbReference>
<dbReference type="GeneID" id="19898250"/>
<feature type="region of interest" description="Disordered" evidence="3">
    <location>
        <begin position="209"/>
        <end position="240"/>
    </location>
</feature>
<dbReference type="InterPro" id="IPR058565">
    <property type="entry name" value="Ig_TRAPPC9_Trs120_1st"/>
</dbReference>